<dbReference type="GO" id="GO:0004984">
    <property type="term" value="F:olfactory receptor activity"/>
    <property type="evidence" value="ECO:0007669"/>
    <property type="project" value="InterPro"/>
</dbReference>
<evidence type="ECO:0000256" key="8">
    <source>
        <dbReference type="ARBA" id="ARBA00023170"/>
    </source>
</evidence>
<keyword evidence="9 10" id="KW-0807">Transducer</keyword>
<dbReference type="Pfam" id="PF02949">
    <property type="entry name" value="7tm_6"/>
    <property type="match status" value="1"/>
</dbReference>
<feature type="transmembrane region" description="Helical" evidence="10">
    <location>
        <begin position="70"/>
        <end position="89"/>
    </location>
</feature>
<sequence length="426" mass="48733">MATASPSEEESTIVDNRLFKAICLHQILNPTHGSNRYYRIAILACIWMSIVVQITQLVGLYYAVNDLQRFAFTTTVVVNSFLSLAKAYVLMANVDRLRDGLEAARYEFTSCGSRDQRTVRRARAALSTLVRTFTVFSYVTCFFWMLNPLSAIGEFLPLTNADGTVSHYRVTIYNYWLPVSATVYNTTTVWALTYAIEMTVCFFNVNTWLLFDSYVLTMCFTFKAHFRTLSASYATIGHLDTFRSLTPHASDDNFIKTGNNNTLNCYDELINHLLDNQRIIKKYDEFFEVIKPVILFQIIGGSYTVITLTFLTSLTYLMGFSIISIPVSKAFFGFLVLNFQLYLYCYVFNHIETEKSAVNFGLYSSNWTAMDLKFKKTLLLAMNMNSAHRRVMKVIPRSIINLELFAKMMNITYSIVSVLLNSRAGK</sequence>
<evidence type="ECO:0000256" key="1">
    <source>
        <dbReference type="ARBA" id="ARBA00004651"/>
    </source>
</evidence>
<organism evidence="11 12">
    <name type="scientific">Aphis gossypii</name>
    <name type="common">Cotton aphid</name>
    <dbReference type="NCBI Taxonomy" id="80765"/>
    <lineage>
        <taxon>Eukaryota</taxon>
        <taxon>Metazoa</taxon>
        <taxon>Ecdysozoa</taxon>
        <taxon>Arthropoda</taxon>
        <taxon>Hexapoda</taxon>
        <taxon>Insecta</taxon>
        <taxon>Pterygota</taxon>
        <taxon>Neoptera</taxon>
        <taxon>Paraneoptera</taxon>
        <taxon>Hemiptera</taxon>
        <taxon>Sternorrhyncha</taxon>
        <taxon>Aphidomorpha</taxon>
        <taxon>Aphidoidea</taxon>
        <taxon>Aphididae</taxon>
        <taxon>Aphidini</taxon>
        <taxon>Aphis</taxon>
        <taxon>Aphis</taxon>
    </lineage>
</organism>
<dbReference type="GO" id="GO:0005549">
    <property type="term" value="F:odorant binding"/>
    <property type="evidence" value="ECO:0007669"/>
    <property type="project" value="InterPro"/>
</dbReference>
<keyword evidence="12" id="KW-1185">Reference proteome</keyword>
<dbReference type="PANTHER" id="PTHR21137:SF35">
    <property type="entry name" value="ODORANT RECEPTOR 19A-RELATED"/>
    <property type="match status" value="1"/>
</dbReference>
<feature type="transmembrane region" description="Helical" evidence="10">
    <location>
        <begin position="293"/>
        <end position="318"/>
    </location>
</feature>
<keyword evidence="6 10" id="KW-1133">Transmembrane helix</keyword>
<gene>
    <name evidence="11" type="ORF">APHIGO_LOCUS1546</name>
</gene>
<dbReference type="GO" id="GO:0005886">
    <property type="term" value="C:plasma membrane"/>
    <property type="evidence" value="ECO:0007669"/>
    <property type="project" value="UniProtKB-SubCell"/>
</dbReference>
<accession>A0A9P0IQ11</accession>
<keyword evidence="3 10" id="KW-0716">Sensory transduction</keyword>
<evidence type="ECO:0000256" key="3">
    <source>
        <dbReference type="ARBA" id="ARBA00022606"/>
    </source>
</evidence>
<keyword evidence="2" id="KW-1003">Cell membrane</keyword>
<feature type="transmembrane region" description="Helical" evidence="10">
    <location>
        <begin position="399"/>
        <end position="420"/>
    </location>
</feature>
<feature type="transmembrane region" description="Helical" evidence="10">
    <location>
        <begin position="124"/>
        <end position="146"/>
    </location>
</feature>
<comment type="caution">
    <text evidence="10">Lacks conserved residue(s) required for the propagation of feature annotation.</text>
</comment>
<evidence type="ECO:0000256" key="10">
    <source>
        <dbReference type="RuleBase" id="RU351113"/>
    </source>
</evidence>
<evidence type="ECO:0000313" key="12">
    <source>
        <dbReference type="Proteomes" id="UP001154329"/>
    </source>
</evidence>
<dbReference type="PANTHER" id="PTHR21137">
    <property type="entry name" value="ODORANT RECEPTOR"/>
    <property type="match status" value="1"/>
</dbReference>
<keyword evidence="4 10" id="KW-0812">Transmembrane</keyword>
<comment type="subcellular location">
    <subcellularLocation>
        <location evidence="1 10">Cell membrane</location>
        <topology evidence="1 10">Multi-pass membrane protein</topology>
    </subcellularLocation>
</comment>
<evidence type="ECO:0000313" key="11">
    <source>
        <dbReference type="EMBL" id="CAH1711324.1"/>
    </source>
</evidence>
<dbReference type="GO" id="GO:0007165">
    <property type="term" value="P:signal transduction"/>
    <property type="evidence" value="ECO:0007669"/>
    <property type="project" value="UniProtKB-KW"/>
</dbReference>
<dbReference type="EMBL" id="OU899034">
    <property type="protein sequence ID" value="CAH1711324.1"/>
    <property type="molecule type" value="Genomic_DNA"/>
</dbReference>
<evidence type="ECO:0000256" key="7">
    <source>
        <dbReference type="ARBA" id="ARBA00023136"/>
    </source>
</evidence>
<dbReference type="Proteomes" id="UP001154329">
    <property type="component" value="Chromosome 1"/>
</dbReference>
<evidence type="ECO:0000256" key="5">
    <source>
        <dbReference type="ARBA" id="ARBA00022725"/>
    </source>
</evidence>
<comment type="similarity">
    <text evidence="10">Belongs to the insect chemoreceptor superfamily. Heteromeric odorant receptor channel (TC 1.A.69) family.</text>
</comment>
<name>A0A9P0IQ11_APHGO</name>
<proteinExistence type="inferred from homology"/>
<keyword evidence="7 10" id="KW-0472">Membrane</keyword>
<dbReference type="InterPro" id="IPR004117">
    <property type="entry name" value="7tm6_olfct_rcpt"/>
</dbReference>
<protein>
    <recommendedName>
        <fullName evidence="10">Odorant receptor</fullName>
    </recommendedName>
</protein>
<reference evidence="11" key="2">
    <citation type="submission" date="2022-10" db="EMBL/GenBank/DDBJ databases">
        <authorList>
            <consortium name="ENA_rothamsted_submissions"/>
            <consortium name="culmorum"/>
            <person name="King R."/>
        </authorList>
    </citation>
    <scope>NUCLEOTIDE SEQUENCE</scope>
</reference>
<feature type="transmembrane region" description="Helical" evidence="10">
    <location>
        <begin position="40"/>
        <end position="64"/>
    </location>
</feature>
<reference evidence="11" key="1">
    <citation type="submission" date="2022-02" db="EMBL/GenBank/DDBJ databases">
        <authorList>
            <person name="King R."/>
        </authorList>
    </citation>
    <scope>NUCLEOTIDE SEQUENCE</scope>
</reference>
<evidence type="ECO:0000256" key="2">
    <source>
        <dbReference type="ARBA" id="ARBA00022475"/>
    </source>
</evidence>
<evidence type="ECO:0000256" key="6">
    <source>
        <dbReference type="ARBA" id="ARBA00022989"/>
    </source>
</evidence>
<keyword evidence="8 10" id="KW-0675">Receptor</keyword>
<evidence type="ECO:0000256" key="9">
    <source>
        <dbReference type="ARBA" id="ARBA00023224"/>
    </source>
</evidence>
<keyword evidence="5 10" id="KW-0552">Olfaction</keyword>
<evidence type="ECO:0000256" key="4">
    <source>
        <dbReference type="ARBA" id="ARBA00022692"/>
    </source>
</evidence>
<feature type="transmembrane region" description="Helical" evidence="10">
    <location>
        <begin position="189"/>
        <end position="211"/>
    </location>
</feature>
<dbReference type="AlphaFoldDB" id="A0A9P0IQ11"/>